<gene>
    <name evidence="2" type="ORF">GCM10011505_44730</name>
</gene>
<protein>
    <submittedName>
        <fullName evidence="2">Tail protein</fullName>
    </submittedName>
</protein>
<keyword evidence="3" id="KW-1185">Reference proteome</keyword>
<sequence length="185" mass="19038">MDPFLGEIRIFPFGYAPSGWLPCEGQLLQVTQYQALAALLGVTYGGTSGQNFNLPDLRGRVPIGQGTHNGFTYNMGTAGGSQTVTLTTATMPPHTHGAWALSSEATLPFPTSTTGMTNALANTIVTGSTDGPEIYVPAPSGGGSLVALRPEAVATAGGGGAHANEQPSLALYYCIATQGLWPPRS</sequence>
<proteinExistence type="predicted"/>
<dbReference type="Proteomes" id="UP000603352">
    <property type="component" value="Unassembled WGS sequence"/>
</dbReference>
<accession>A0ABQ1J589</accession>
<dbReference type="Gene3D" id="3.90.1340.10">
    <property type="entry name" value="Phage tail collar domain"/>
    <property type="match status" value="1"/>
</dbReference>
<name>A0ABQ1J589_9PROT</name>
<dbReference type="RefSeq" id="WP_188582106.1">
    <property type="nucleotide sequence ID" value="NZ_BMDZ01000082.1"/>
</dbReference>
<reference evidence="3" key="1">
    <citation type="journal article" date="2019" name="Int. J. Syst. Evol. Microbiol.">
        <title>The Global Catalogue of Microorganisms (GCM) 10K type strain sequencing project: providing services to taxonomists for standard genome sequencing and annotation.</title>
        <authorList>
            <consortium name="The Broad Institute Genomics Platform"/>
            <consortium name="The Broad Institute Genome Sequencing Center for Infectious Disease"/>
            <person name="Wu L."/>
            <person name="Ma J."/>
        </authorList>
    </citation>
    <scope>NUCLEOTIDE SEQUENCE [LARGE SCALE GENOMIC DNA]</scope>
    <source>
        <strain evidence="3">CGMCC 1.10188</strain>
    </source>
</reference>
<dbReference type="InterPro" id="IPR011083">
    <property type="entry name" value="Phage_tail_collar_dom"/>
</dbReference>
<organism evidence="2 3">
    <name type="scientific">Tistrella bauzanensis</name>
    <dbReference type="NCBI Taxonomy" id="657419"/>
    <lineage>
        <taxon>Bacteria</taxon>
        <taxon>Pseudomonadati</taxon>
        <taxon>Pseudomonadota</taxon>
        <taxon>Alphaproteobacteria</taxon>
        <taxon>Geminicoccales</taxon>
        <taxon>Geminicoccaceae</taxon>
        <taxon>Tistrella</taxon>
    </lineage>
</organism>
<evidence type="ECO:0000313" key="2">
    <source>
        <dbReference type="EMBL" id="GGB58991.1"/>
    </source>
</evidence>
<dbReference type="InterPro" id="IPR037053">
    <property type="entry name" value="Phage_tail_collar_dom_sf"/>
</dbReference>
<dbReference type="Pfam" id="PF07484">
    <property type="entry name" value="Collar"/>
    <property type="match status" value="1"/>
</dbReference>
<evidence type="ECO:0000313" key="3">
    <source>
        <dbReference type="Proteomes" id="UP000603352"/>
    </source>
</evidence>
<feature type="domain" description="Phage tail collar" evidence="1">
    <location>
        <begin position="6"/>
        <end position="62"/>
    </location>
</feature>
<comment type="caution">
    <text evidence="2">The sequence shown here is derived from an EMBL/GenBank/DDBJ whole genome shotgun (WGS) entry which is preliminary data.</text>
</comment>
<dbReference type="SUPFAM" id="SSF88874">
    <property type="entry name" value="Receptor-binding domain of short tail fibre protein gp12"/>
    <property type="match status" value="1"/>
</dbReference>
<dbReference type="EMBL" id="BMDZ01000082">
    <property type="protein sequence ID" value="GGB58991.1"/>
    <property type="molecule type" value="Genomic_DNA"/>
</dbReference>
<evidence type="ECO:0000259" key="1">
    <source>
        <dbReference type="Pfam" id="PF07484"/>
    </source>
</evidence>